<dbReference type="InterPro" id="IPR036259">
    <property type="entry name" value="MFS_trans_sf"/>
</dbReference>
<reference evidence="7" key="1">
    <citation type="submission" date="2022-11" db="UniProtKB">
        <authorList>
            <consortium name="WormBaseParasite"/>
        </authorList>
    </citation>
    <scope>IDENTIFICATION</scope>
</reference>
<evidence type="ECO:0000256" key="5">
    <source>
        <dbReference type="SAM" id="SignalP"/>
    </source>
</evidence>
<dbReference type="InterPro" id="IPR005828">
    <property type="entry name" value="MFS_sugar_transport-like"/>
</dbReference>
<dbReference type="GO" id="GO:0022857">
    <property type="term" value="F:transmembrane transporter activity"/>
    <property type="evidence" value="ECO:0007669"/>
    <property type="project" value="InterPro"/>
</dbReference>
<evidence type="ECO:0000313" key="7">
    <source>
        <dbReference type="WBParaSite" id="nRc.2.0.1.t41410-RA"/>
    </source>
</evidence>
<dbReference type="Pfam" id="PF00083">
    <property type="entry name" value="Sugar_tr"/>
    <property type="match status" value="1"/>
</dbReference>
<proteinExistence type="predicted"/>
<keyword evidence="4" id="KW-0472">Membrane</keyword>
<dbReference type="Gene3D" id="1.20.1250.20">
    <property type="entry name" value="MFS general substrate transporter like domains"/>
    <property type="match status" value="1"/>
</dbReference>
<organism evidence="6 7">
    <name type="scientific">Romanomermis culicivorax</name>
    <name type="common">Nematode worm</name>
    <dbReference type="NCBI Taxonomy" id="13658"/>
    <lineage>
        <taxon>Eukaryota</taxon>
        <taxon>Metazoa</taxon>
        <taxon>Ecdysozoa</taxon>
        <taxon>Nematoda</taxon>
        <taxon>Enoplea</taxon>
        <taxon>Dorylaimia</taxon>
        <taxon>Mermithida</taxon>
        <taxon>Mermithoidea</taxon>
        <taxon>Mermithidae</taxon>
        <taxon>Romanomermis</taxon>
    </lineage>
</organism>
<keyword evidence="2" id="KW-0812">Transmembrane</keyword>
<evidence type="ECO:0000256" key="3">
    <source>
        <dbReference type="ARBA" id="ARBA00022989"/>
    </source>
</evidence>
<evidence type="ECO:0000256" key="2">
    <source>
        <dbReference type="ARBA" id="ARBA00022692"/>
    </source>
</evidence>
<feature type="signal peptide" evidence="5">
    <location>
        <begin position="1"/>
        <end position="17"/>
    </location>
</feature>
<keyword evidence="3" id="KW-1133">Transmembrane helix</keyword>
<comment type="subcellular location">
    <subcellularLocation>
        <location evidence="1">Membrane</location>
    </subcellularLocation>
</comment>
<protein>
    <submittedName>
        <fullName evidence="7">Uncharacterized protein</fullName>
    </submittedName>
</protein>
<evidence type="ECO:0000256" key="1">
    <source>
        <dbReference type="ARBA" id="ARBA00004370"/>
    </source>
</evidence>
<keyword evidence="5" id="KW-0732">Signal</keyword>
<feature type="chain" id="PRO_5037171648" evidence="5">
    <location>
        <begin position="18"/>
        <end position="107"/>
    </location>
</feature>
<keyword evidence="6" id="KW-1185">Reference proteome</keyword>
<evidence type="ECO:0000256" key="4">
    <source>
        <dbReference type="ARBA" id="ARBA00023136"/>
    </source>
</evidence>
<dbReference type="GO" id="GO:0016020">
    <property type="term" value="C:membrane"/>
    <property type="evidence" value="ECO:0007669"/>
    <property type="project" value="UniProtKB-SubCell"/>
</dbReference>
<dbReference type="AlphaFoldDB" id="A0A915KSE9"/>
<accession>A0A915KSE9</accession>
<name>A0A915KSE9_ROMCU</name>
<sequence>MLLHSLLLVCWESLTWESLNWEFAHLLIEISCLFNSESSSWLLARGEISKAEKTIDRVNRMNGRKLDQNFINEFQAFQIGKKKKKHSFWHIFEDKTMTRNIAILSFT</sequence>
<dbReference type="WBParaSite" id="nRc.2.0.1.t41410-RA">
    <property type="protein sequence ID" value="nRc.2.0.1.t41410-RA"/>
    <property type="gene ID" value="nRc.2.0.1.g41410"/>
</dbReference>
<dbReference type="Proteomes" id="UP000887565">
    <property type="component" value="Unplaced"/>
</dbReference>
<evidence type="ECO:0000313" key="6">
    <source>
        <dbReference type="Proteomes" id="UP000887565"/>
    </source>
</evidence>